<evidence type="ECO:0000259" key="8">
    <source>
        <dbReference type="PROSITE" id="PS50112"/>
    </source>
</evidence>
<keyword evidence="5" id="KW-0804">Transcription</keyword>
<keyword evidence="4" id="KW-0238">DNA-binding</keyword>
<dbReference type="InterPro" id="IPR058031">
    <property type="entry name" value="AAA_lid_NorR"/>
</dbReference>
<dbReference type="EMBL" id="CP059066">
    <property type="protein sequence ID" value="QSQ08374.1"/>
    <property type="molecule type" value="Genomic_DNA"/>
</dbReference>
<dbReference type="NCBIfam" id="TIGR00229">
    <property type="entry name" value="sensory_box"/>
    <property type="match status" value="1"/>
</dbReference>
<keyword evidence="1" id="KW-0547">Nucleotide-binding</keyword>
<keyword evidence="6" id="KW-0175">Coiled coil</keyword>
<dbReference type="GO" id="GO:0005524">
    <property type="term" value="F:ATP binding"/>
    <property type="evidence" value="ECO:0007669"/>
    <property type="project" value="UniProtKB-KW"/>
</dbReference>
<keyword evidence="10" id="KW-1185">Reference proteome</keyword>
<dbReference type="InterPro" id="IPR035965">
    <property type="entry name" value="PAS-like_dom_sf"/>
</dbReference>
<dbReference type="PROSITE" id="PS00676">
    <property type="entry name" value="SIGMA54_INTERACT_2"/>
    <property type="match status" value="1"/>
</dbReference>
<dbReference type="Gene3D" id="3.40.50.720">
    <property type="entry name" value="NAD(P)-binding Rossmann-like Domain"/>
    <property type="match status" value="1"/>
</dbReference>
<dbReference type="PROSITE" id="PS00688">
    <property type="entry name" value="SIGMA54_INTERACT_3"/>
    <property type="match status" value="1"/>
</dbReference>
<dbReference type="RefSeq" id="WP_206708588.1">
    <property type="nucleotide sequence ID" value="NZ_CP059066.1"/>
</dbReference>
<dbReference type="InterPro" id="IPR025662">
    <property type="entry name" value="Sigma_54_int_dom_ATP-bd_1"/>
</dbReference>
<evidence type="ECO:0000256" key="3">
    <source>
        <dbReference type="ARBA" id="ARBA00023015"/>
    </source>
</evidence>
<evidence type="ECO:0000313" key="9">
    <source>
        <dbReference type="EMBL" id="QSQ08374.1"/>
    </source>
</evidence>
<evidence type="ECO:0000313" key="10">
    <source>
        <dbReference type="Proteomes" id="UP000662904"/>
    </source>
</evidence>
<dbReference type="InterPro" id="IPR002197">
    <property type="entry name" value="HTH_Fis"/>
</dbReference>
<dbReference type="Pfam" id="PF25601">
    <property type="entry name" value="AAA_lid_14"/>
    <property type="match status" value="1"/>
</dbReference>
<dbReference type="Pfam" id="PF00158">
    <property type="entry name" value="Sigma54_activat"/>
    <property type="match status" value="1"/>
</dbReference>
<dbReference type="Pfam" id="PF02954">
    <property type="entry name" value="HTH_8"/>
    <property type="match status" value="1"/>
</dbReference>
<gene>
    <name evidence="9" type="primary">rocR_3</name>
    <name evidence="9" type="ORF">H0A61_00696</name>
</gene>
<dbReference type="InterPro" id="IPR036291">
    <property type="entry name" value="NAD(P)-bd_dom_sf"/>
</dbReference>
<dbReference type="Gene3D" id="3.30.450.20">
    <property type="entry name" value="PAS domain"/>
    <property type="match status" value="1"/>
</dbReference>
<dbReference type="InterPro" id="IPR027417">
    <property type="entry name" value="P-loop_NTPase"/>
</dbReference>
<dbReference type="Pfam" id="PF00989">
    <property type="entry name" value="PAS"/>
    <property type="match status" value="1"/>
</dbReference>
<dbReference type="InterPro" id="IPR025944">
    <property type="entry name" value="Sigma_54_int_dom_CS"/>
</dbReference>
<dbReference type="CDD" id="cd00009">
    <property type="entry name" value="AAA"/>
    <property type="match status" value="1"/>
</dbReference>
<accession>A0A8A0RKX9</accession>
<dbReference type="Proteomes" id="UP000662904">
    <property type="component" value="Chromosome"/>
</dbReference>
<name>A0A8A0RKX9_9FIRM</name>
<reference evidence="9" key="1">
    <citation type="submission" date="2020-07" db="EMBL/GenBank/DDBJ databases">
        <title>Koleobacter methoxysyntrophicus gen. nov., sp. nov., a novel anaerobic bacterium isolated from deep subsurface oil field and proposal of Koleobacterales ord. nov. in the phylum Firmicutes.</title>
        <authorList>
            <person name="Sakamoto S."/>
            <person name="Tamaki H."/>
        </authorList>
    </citation>
    <scope>NUCLEOTIDE SEQUENCE</scope>
    <source>
        <strain evidence="9">NRmbB1</strain>
    </source>
</reference>
<dbReference type="PROSITE" id="PS00675">
    <property type="entry name" value="SIGMA54_INTERACT_1"/>
    <property type="match status" value="1"/>
</dbReference>
<dbReference type="PANTHER" id="PTHR32071:SF57">
    <property type="entry name" value="C4-DICARBOXYLATE TRANSPORT TRANSCRIPTIONAL REGULATORY PROTEIN DCTD"/>
    <property type="match status" value="1"/>
</dbReference>
<evidence type="ECO:0000256" key="2">
    <source>
        <dbReference type="ARBA" id="ARBA00022840"/>
    </source>
</evidence>
<dbReference type="InterPro" id="IPR013767">
    <property type="entry name" value="PAS_fold"/>
</dbReference>
<evidence type="ECO:0000256" key="5">
    <source>
        <dbReference type="ARBA" id="ARBA00023163"/>
    </source>
</evidence>
<protein>
    <submittedName>
        <fullName evidence="9">Arginine utilization regulatory protein RocR</fullName>
    </submittedName>
</protein>
<organism evidence="9 10">
    <name type="scientific">Koleobacter methoxysyntrophicus</name>
    <dbReference type="NCBI Taxonomy" id="2751313"/>
    <lineage>
        <taxon>Bacteria</taxon>
        <taxon>Bacillati</taxon>
        <taxon>Bacillota</taxon>
        <taxon>Clostridia</taxon>
        <taxon>Koleobacterales</taxon>
        <taxon>Koleobacteraceae</taxon>
        <taxon>Koleobacter</taxon>
    </lineage>
</organism>
<evidence type="ECO:0000256" key="6">
    <source>
        <dbReference type="SAM" id="Coils"/>
    </source>
</evidence>
<proteinExistence type="predicted"/>
<dbReference type="SUPFAM" id="SSF51735">
    <property type="entry name" value="NAD(P)-binding Rossmann-fold domains"/>
    <property type="match status" value="1"/>
</dbReference>
<dbReference type="InterPro" id="IPR025943">
    <property type="entry name" value="Sigma_54_int_dom_ATP-bd_2"/>
</dbReference>
<dbReference type="FunFam" id="3.40.50.300:FF:000006">
    <property type="entry name" value="DNA-binding transcriptional regulator NtrC"/>
    <property type="match status" value="1"/>
</dbReference>
<dbReference type="SUPFAM" id="SSF46689">
    <property type="entry name" value="Homeodomain-like"/>
    <property type="match status" value="1"/>
</dbReference>
<evidence type="ECO:0000259" key="7">
    <source>
        <dbReference type="PROSITE" id="PS50045"/>
    </source>
</evidence>
<dbReference type="PROSITE" id="PS50045">
    <property type="entry name" value="SIGMA54_INTERACT_4"/>
    <property type="match status" value="1"/>
</dbReference>
<feature type="domain" description="PAS" evidence="8">
    <location>
        <begin position="119"/>
        <end position="167"/>
    </location>
</feature>
<dbReference type="InterPro" id="IPR009057">
    <property type="entry name" value="Homeodomain-like_sf"/>
</dbReference>
<dbReference type="PROSITE" id="PS50112">
    <property type="entry name" value="PAS"/>
    <property type="match status" value="1"/>
</dbReference>
<feature type="coiled-coil region" evidence="6">
    <location>
        <begin position="225"/>
        <end position="252"/>
    </location>
</feature>
<dbReference type="SUPFAM" id="SSF52540">
    <property type="entry name" value="P-loop containing nucleoside triphosphate hydrolases"/>
    <property type="match status" value="1"/>
</dbReference>
<dbReference type="GO" id="GO:0006355">
    <property type="term" value="P:regulation of DNA-templated transcription"/>
    <property type="evidence" value="ECO:0007669"/>
    <property type="project" value="InterPro"/>
</dbReference>
<dbReference type="InterPro" id="IPR002078">
    <property type="entry name" value="Sigma_54_int"/>
</dbReference>
<keyword evidence="3" id="KW-0805">Transcription regulation</keyword>
<dbReference type="Gene3D" id="1.10.10.60">
    <property type="entry name" value="Homeodomain-like"/>
    <property type="match status" value="1"/>
</dbReference>
<dbReference type="KEGG" id="kme:H0A61_00696"/>
<evidence type="ECO:0000256" key="1">
    <source>
        <dbReference type="ARBA" id="ARBA00022741"/>
    </source>
</evidence>
<dbReference type="PANTHER" id="PTHR32071">
    <property type="entry name" value="TRANSCRIPTIONAL REGULATORY PROTEIN"/>
    <property type="match status" value="1"/>
</dbReference>
<dbReference type="AlphaFoldDB" id="A0A8A0RKX9"/>
<dbReference type="SMART" id="SM00382">
    <property type="entry name" value="AAA"/>
    <property type="match status" value="1"/>
</dbReference>
<keyword evidence="2" id="KW-0067">ATP-binding</keyword>
<dbReference type="Gene3D" id="3.40.50.300">
    <property type="entry name" value="P-loop containing nucleotide triphosphate hydrolases"/>
    <property type="match status" value="1"/>
</dbReference>
<dbReference type="Gene3D" id="1.10.8.60">
    <property type="match status" value="1"/>
</dbReference>
<feature type="domain" description="Sigma-54 factor interaction" evidence="7">
    <location>
        <begin position="259"/>
        <end position="488"/>
    </location>
</feature>
<dbReference type="InterPro" id="IPR000014">
    <property type="entry name" value="PAS"/>
</dbReference>
<dbReference type="GO" id="GO:0043565">
    <property type="term" value="F:sequence-specific DNA binding"/>
    <property type="evidence" value="ECO:0007669"/>
    <property type="project" value="InterPro"/>
</dbReference>
<dbReference type="SMART" id="SM00091">
    <property type="entry name" value="PAS"/>
    <property type="match status" value="1"/>
</dbReference>
<sequence length="568" mass="63715">MKSIKVLIIGAGKGGSSILRFFLKQKAIRIVGVSDINLNAPAIKIALENNIPVFSDFKKMLFEKRNETDVIIEATGLLSVQEELKRLKPNRVSVLEAEAASLMMTIIEENLHLYKVKETEELLQTILNSAQEGIQVVDKDGKIVYINKAFTNITKIPPEERINKSVFQVSPDGALCEVLRTGKPVFGKPNIVKGSNIEVVSNASPIIVNGKITGAVVIFRDVTDMKRILKKLNEREELIKNLKGSINNLTAAKYTFDDLIGENPVFKESISIAKKAAEADTTVLLTGESGTGKELFAHAIHNYSFRKNKPFIRINCAAIPPNLLESELFGYEKGAFTGAIERKIGKFELADGGTIFLDEIGDMDTNLQAKILRVLQEKEIERLGGSKPVRINVRVIAATNRNLIDMIRQGNFREDLFYRLNVLNISIPPLRERINDIPKLAERIMMKLNQKSGKKIVRISNDALKSLMAYSWPGNVRELENVLERAITLADSDVIDDNLIRPYLKPDIHKNDEEDILPLDEVEKRVIESALKKYGTSLPAKKKIAEKLNISLATLYNKLKKYRLNYKI</sequence>
<dbReference type="InterPro" id="IPR003593">
    <property type="entry name" value="AAA+_ATPase"/>
</dbReference>
<dbReference type="CDD" id="cd00130">
    <property type="entry name" value="PAS"/>
    <property type="match status" value="1"/>
</dbReference>
<evidence type="ECO:0000256" key="4">
    <source>
        <dbReference type="ARBA" id="ARBA00023125"/>
    </source>
</evidence>
<dbReference type="SUPFAM" id="SSF55785">
    <property type="entry name" value="PYP-like sensor domain (PAS domain)"/>
    <property type="match status" value="1"/>
</dbReference>